<dbReference type="InterPro" id="IPR000515">
    <property type="entry name" value="MetI-like"/>
</dbReference>
<keyword evidence="5 9" id="KW-0812">Transmembrane</keyword>
<keyword evidence="3 9" id="KW-0813">Transport</keyword>
<dbReference type="InterPro" id="IPR010065">
    <property type="entry name" value="AA_ABC_transptr_permease_3TM"/>
</dbReference>
<proteinExistence type="inferred from homology"/>
<dbReference type="Gene3D" id="1.10.3720.10">
    <property type="entry name" value="MetI-like"/>
    <property type="match status" value="1"/>
</dbReference>
<evidence type="ECO:0000256" key="4">
    <source>
        <dbReference type="ARBA" id="ARBA00022475"/>
    </source>
</evidence>
<evidence type="ECO:0000256" key="3">
    <source>
        <dbReference type="ARBA" id="ARBA00022448"/>
    </source>
</evidence>
<dbReference type="InterPro" id="IPR043429">
    <property type="entry name" value="ArtM/GltK/GlnP/TcyL/YhdX-like"/>
</dbReference>
<evidence type="ECO:0000256" key="9">
    <source>
        <dbReference type="RuleBase" id="RU363032"/>
    </source>
</evidence>
<dbReference type="Pfam" id="PF00528">
    <property type="entry name" value="BPD_transp_1"/>
    <property type="match status" value="1"/>
</dbReference>
<gene>
    <name evidence="11" type="ORF">BB934_39995</name>
</gene>
<keyword evidence="4" id="KW-1003">Cell membrane</keyword>
<keyword evidence="8 9" id="KW-0472">Membrane</keyword>
<evidence type="ECO:0000256" key="2">
    <source>
        <dbReference type="ARBA" id="ARBA00010072"/>
    </source>
</evidence>
<dbReference type="GO" id="GO:0043190">
    <property type="term" value="C:ATP-binding cassette (ABC) transporter complex"/>
    <property type="evidence" value="ECO:0007669"/>
    <property type="project" value="InterPro"/>
</dbReference>
<evidence type="ECO:0000259" key="10">
    <source>
        <dbReference type="PROSITE" id="PS50928"/>
    </source>
</evidence>
<name>A0A1B2EWQ8_9HYPH</name>
<reference evidence="11" key="1">
    <citation type="submission" date="2016-07" db="EMBL/GenBank/DDBJ databases">
        <title>Microvirga ossetica sp. nov. a new species of rhizobia isolated from root nodules of the legume species Vicia alpestris Steven originated from North Ossetia region in the Caucasus.</title>
        <authorList>
            <person name="Safronova V.I."/>
            <person name="Kuznetsova I.G."/>
            <person name="Sazanova A.L."/>
            <person name="Belimov A."/>
            <person name="Andronov E."/>
            <person name="Osledkin Y.S."/>
            <person name="Onishchuk O.P."/>
            <person name="Kurchak O.N."/>
            <person name="Shaposhnikov A.I."/>
            <person name="Willems A."/>
            <person name="Tikhonovich I.A."/>
        </authorList>
    </citation>
    <scope>NUCLEOTIDE SEQUENCE [LARGE SCALE GENOMIC DNA]</scope>
    <source>
        <strain evidence="11">V5/3M</strain>
        <plasmid evidence="11">unnamed2</plasmid>
    </source>
</reference>
<dbReference type="PROSITE" id="PS50928">
    <property type="entry name" value="ABC_TM1"/>
    <property type="match status" value="1"/>
</dbReference>
<dbReference type="SUPFAM" id="SSF161098">
    <property type="entry name" value="MetI-like"/>
    <property type="match status" value="1"/>
</dbReference>
<dbReference type="PANTHER" id="PTHR30614">
    <property type="entry name" value="MEMBRANE COMPONENT OF AMINO ACID ABC TRANSPORTER"/>
    <property type="match status" value="1"/>
</dbReference>
<evidence type="ECO:0000256" key="7">
    <source>
        <dbReference type="ARBA" id="ARBA00022989"/>
    </source>
</evidence>
<dbReference type="AlphaFoldDB" id="A0A1B2EWQ8"/>
<dbReference type="RefSeq" id="WP_099515293.1">
    <property type="nucleotide sequence ID" value="NZ_CP016619.1"/>
</dbReference>
<organism evidence="11">
    <name type="scientific">Microvirga ossetica</name>
    <dbReference type="NCBI Taxonomy" id="1882682"/>
    <lineage>
        <taxon>Bacteria</taxon>
        <taxon>Pseudomonadati</taxon>
        <taxon>Pseudomonadota</taxon>
        <taxon>Alphaproteobacteria</taxon>
        <taxon>Hyphomicrobiales</taxon>
        <taxon>Methylobacteriaceae</taxon>
        <taxon>Microvirga</taxon>
    </lineage>
</organism>
<dbReference type="GO" id="GO:0006865">
    <property type="term" value="P:amino acid transport"/>
    <property type="evidence" value="ECO:0007669"/>
    <property type="project" value="UniProtKB-KW"/>
</dbReference>
<sequence length="224" mass="24737">MDQIVRYFFDFPLMADYWPDILWGFFITIQMSVLTVVIGTPLGLLIAIIRLYGIKPLNALIIFYIDFFRSIPQLVLIVLAYFALPHLGLVLDPFTATVVALAIVLSAFAEEIFWAGINAVHKGQWEAGRSTGLGFTQTLAYIILPQVVRISIPPLTNRAIGISKGTTLGSVIAVPELLSVTSSIQSNVANPTALTVGALLFLALFLPFVRFTRWLEQAYAHPRS</sequence>
<evidence type="ECO:0000256" key="8">
    <source>
        <dbReference type="ARBA" id="ARBA00023136"/>
    </source>
</evidence>
<keyword evidence="6" id="KW-0029">Amino-acid transport</keyword>
<geneLocation type="plasmid" evidence="11">
    <name>unnamed2</name>
</geneLocation>
<dbReference type="OrthoDB" id="9809799at2"/>
<feature type="transmembrane region" description="Helical" evidence="9">
    <location>
        <begin position="188"/>
        <end position="209"/>
    </location>
</feature>
<protein>
    <submittedName>
        <fullName evidence="11">Polar amino acid ABC transporter permease</fullName>
    </submittedName>
</protein>
<feature type="transmembrane region" description="Helical" evidence="9">
    <location>
        <begin position="96"/>
        <end position="120"/>
    </location>
</feature>
<evidence type="ECO:0000256" key="1">
    <source>
        <dbReference type="ARBA" id="ARBA00004429"/>
    </source>
</evidence>
<dbReference type="NCBIfam" id="TIGR01726">
    <property type="entry name" value="HEQRo_perm_3TM"/>
    <property type="match status" value="1"/>
</dbReference>
<feature type="transmembrane region" description="Helical" evidence="9">
    <location>
        <begin position="21"/>
        <end position="49"/>
    </location>
</feature>
<evidence type="ECO:0000256" key="5">
    <source>
        <dbReference type="ARBA" id="ARBA00022692"/>
    </source>
</evidence>
<feature type="transmembrane region" description="Helical" evidence="9">
    <location>
        <begin position="61"/>
        <end position="84"/>
    </location>
</feature>
<keyword evidence="11" id="KW-0614">Plasmid</keyword>
<dbReference type="PANTHER" id="PTHR30614:SF0">
    <property type="entry name" value="L-CYSTINE TRANSPORT SYSTEM PERMEASE PROTEIN TCYL"/>
    <property type="match status" value="1"/>
</dbReference>
<comment type="subcellular location">
    <subcellularLocation>
        <location evidence="1">Cell inner membrane</location>
        <topology evidence="1">Multi-pass membrane protein</topology>
    </subcellularLocation>
    <subcellularLocation>
        <location evidence="9">Cell membrane</location>
        <topology evidence="9">Multi-pass membrane protein</topology>
    </subcellularLocation>
</comment>
<keyword evidence="7 9" id="KW-1133">Transmembrane helix</keyword>
<dbReference type="InterPro" id="IPR035906">
    <property type="entry name" value="MetI-like_sf"/>
</dbReference>
<evidence type="ECO:0000313" key="11">
    <source>
        <dbReference type="EMBL" id="ANY84393.1"/>
    </source>
</evidence>
<dbReference type="KEGG" id="moc:BB934_39995"/>
<dbReference type="GO" id="GO:0022857">
    <property type="term" value="F:transmembrane transporter activity"/>
    <property type="evidence" value="ECO:0007669"/>
    <property type="project" value="InterPro"/>
</dbReference>
<comment type="similarity">
    <text evidence="2">Belongs to the binding-protein-dependent transport system permease family. HisMQ subfamily.</text>
</comment>
<dbReference type="CDD" id="cd06261">
    <property type="entry name" value="TM_PBP2"/>
    <property type="match status" value="1"/>
</dbReference>
<feature type="domain" description="ABC transmembrane type-1" evidence="10">
    <location>
        <begin position="25"/>
        <end position="212"/>
    </location>
</feature>
<accession>A0A1B2EWQ8</accession>
<dbReference type="EMBL" id="CP016619">
    <property type="protein sequence ID" value="ANY84393.1"/>
    <property type="molecule type" value="Genomic_DNA"/>
</dbReference>
<evidence type="ECO:0000256" key="6">
    <source>
        <dbReference type="ARBA" id="ARBA00022970"/>
    </source>
</evidence>